<proteinExistence type="predicted"/>
<keyword evidence="2" id="KW-1185">Reference proteome</keyword>
<dbReference type="Proteomes" id="UP000011668">
    <property type="component" value="Unassembled WGS sequence"/>
</dbReference>
<evidence type="ECO:0000313" key="1">
    <source>
        <dbReference type="EMBL" id="ELU35656.1"/>
    </source>
</evidence>
<dbReference type="EMBL" id="AFRT01005798">
    <property type="protein sequence ID" value="ELU35656.1"/>
    <property type="molecule type" value="Genomic_DNA"/>
</dbReference>
<evidence type="ECO:0000313" key="2">
    <source>
        <dbReference type="Proteomes" id="UP000011668"/>
    </source>
</evidence>
<dbReference type="STRING" id="983506.L8WBU7"/>
<dbReference type="AlphaFoldDB" id="L8WBU7"/>
<reference evidence="1 2" key="1">
    <citation type="journal article" date="2013" name="Nat. Commun.">
        <title>The evolution and pathogenic mechanisms of the rice sheath blight pathogen.</title>
        <authorList>
            <person name="Zheng A."/>
            <person name="Lin R."/>
            <person name="Xu L."/>
            <person name="Qin P."/>
            <person name="Tang C."/>
            <person name="Ai P."/>
            <person name="Zhang D."/>
            <person name="Liu Y."/>
            <person name="Sun Z."/>
            <person name="Feng H."/>
            <person name="Wang Y."/>
            <person name="Chen Y."/>
            <person name="Liang X."/>
            <person name="Fu R."/>
            <person name="Li Q."/>
            <person name="Zhang J."/>
            <person name="Yu X."/>
            <person name="Xie Z."/>
            <person name="Ding L."/>
            <person name="Guan P."/>
            <person name="Tang J."/>
            <person name="Liang Y."/>
            <person name="Wang S."/>
            <person name="Deng Q."/>
            <person name="Li S."/>
            <person name="Zhu J."/>
            <person name="Wang L."/>
            <person name="Liu H."/>
            <person name="Li P."/>
        </authorList>
    </citation>
    <scope>NUCLEOTIDE SEQUENCE [LARGE SCALE GENOMIC DNA]</scope>
    <source>
        <strain evidence="2">AG-1 IA</strain>
    </source>
</reference>
<dbReference type="HOGENOM" id="CLU_2723933_0_0_1"/>
<organism evidence="1 2">
    <name type="scientific">Thanatephorus cucumeris (strain AG1-IA)</name>
    <name type="common">Rice sheath blight fungus</name>
    <name type="synonym">Rhizoctonia solani</name>
    <dbReference type="NCBI Taxonomy" id="983506"/>
    <lineage>
        <taxon>Eukaryota</taxon>
        <taxon>Fungi</taxon>
        <taxon>Dikarya</taxon>
        <taxon>Basidiomycota</taxon>
        <taxon>Agaricomycotina</taxon>
        <taxon>Agaricomycetes</taxon>
        <taxon>Cantharellales</taxon>
        <taxon>Ceratobasidiaceae</taxon>
        <taxon>Rhizoctonia</taxon>
        <taxon>Rhizoctonia solani AG-1</taxon>
    </lineage>
</organism>
<dbReference type="OrthoDB" id="2963168at2759"/>
<accession>L8WBU7</accession>
<name>L8WBU7_THACA</name>
<protein>
    <submittedName>
        <fullName evidence="1">Uncharacterized protein</fullName>
    </submittedName>
</protein>
<gene>
    <name evidence="1" type="ORF">AG1IA_10314</name>
</gene>
<comment type="caution">
    <text evidence="1">The sequence shown here is derived from an EMBL/GenBank/DDBJ whole genome shotgun (WGS) entry which is preliminary data.</text>
</comment>
<sequence length="72" mass="8262">MRYTDEGETSELCKWTVDLSTLPSFAEHARMGSMTGFYTEFELGLELDSAEVRGVLLYNGEEWGRVVFEFLN</sequence>